<dbReference type="OrthoDB" id="2117591at2759"/>
<dbReference type="Pfam" id="PF09949">
    <property type="entry name" value="APP1_cat"/>
    <property type="match status" value="1"/>
</dbReference>
<organism evidence="3">
    <name type="scientific">Absidia glauca</name>
    <name type="common">Pin mould</name>
    <dbReference type="NCBI Taxonomy" id="4829"/>
    <lineage>
        <taxon>Eukaryota</taxon>
        <taxon>Fungi</taxon>
        <taxon>Fungi incertae sedis</taxon>
        <taxon>Mucoromycota</taxon>
        <taxon>Mucoromycotina</taxon>
        <taxon>Mucoromycetes</taxon>
        <taxon>Mucorales</taxon>
        <taxon>Cunninghamellaceae</taxon>
        <taxon>Absidia</taxon>
    </lineage>
</organism>
<sequence>MDGTRVRRRDRLRSLASTTSTALKQELSKYREPTVATLQPSRSATTIDNGSLSSSSTITNNEPISDKIQCIIFPSYATLVTEDHQPPKWKVKLCGWTFTLPGSSRVDRWMLAAGRTYGGVAANSAEYHHFTNLFNHFRGQTMRGIEMVVSWTESHIIEMINSGPNGRFEHLLYLDANEYADRIQQKCLELEARFVGLDIAPHIGTVDIIDPIGISIISDIDDTIKVTDILEGRDEILQNTFFRKAKEIPGMSNVYQSWAVEGAKFHYVSNSPWQVYPALKDFLADNHFPKGSVHLRPVSTQSLILGKPGKHKWDTITTILEDFPQRKFILIGDSGEIDPEIYAKIYHRYPQQIVKIFIHDVTSERAMHADRQAASRSDSFYDGIKKFMAGESSGAPSNLRMSRANTSSEKAMDAMLSPEVPEEQQQVMDPTIPLKTKLEQFEQRIYRVSNGMRHGVFSVFSTASQLLLDPEVAEELYMASDQPA</sequence>
<dbReference type="AlphaFoldDB" id="A0A168P1H8"/>
<accession>A0A168P1H8</accession>
<evidence type="ECO:0000313" key="3">
    <source>
        <dbReference type="EMBL" id="SAM01606.1"/>
    </source>
</evidence>
<proteinExistence type="predicted"/>
<name>A0A168P1H8_ABSGL</name>
<feature type="region of interest" description="Disordered" evidence="1">
    <location>
        <begin position="31"/>
        <end position="59"/>
    </location>
</feature>
<evidence type="ECO:0000256" key="1">
    <source>
        <dbReference type="SAM" id="MobiDB-lite"/>
    </source>
</evidence>
<protein>
    <recommendedName>
        <fullName evidence="2">Phosphatidate phosphatase APP1 catalytic domain-containing protein</fullName>
    </recommendedName>
</protein>
<dbReference type="EMBL" id="LT553539">
    <property type="protein sequence ID" value="SAM01606.1"/>
    <property type="molecule type" value="Genomic_DNA"/>
</dbReference>
<dbReference type="GO" id="GO:0030479">
    <property type="term" value="C:actin cortical patch"/>
    <property type="evidence" value="ECO:0007669"/>
    <property type="project" value="TreeGrafter"/>
</dbReference>
<keyword evidence="4" id="KW-1185">Reference proteome</keyword>
<evidence type="ECO:0000259" key="2">
    <source>
        <dbReference type="Pfam" id="PF09949"/>
    </source>
</evidence>
<gene>
    <name evidence="3" type="primary">ABSGL_07349.1 scaffold 8789</name>
</gene>
<reference evidence="3" key="1">
    <citation type="submission" date="2016-04" db="EMBL/GenBank/DDBJ databases">
        <authorList>
            <person name="Evans L.H."/>
            <person name="Alamgir A."/>
            <person name="Owens N."/>
            <person name="Weber N.D."/>
            <person name="Virtaneva K."/>
            <person name="Barbian K."/>
            <person name="Babar A."/>
            <person name="Rosenke K."/>
        </authorList>
    </citation>
    <scope>NUCLEOTIDE SEQUENCE [LARGE SCALE GENOMIC DNA]</scope>
    <source>
        <strain evidence="3">CBS 101.48</strain>
    </source>
</reference>
<feature type="domain" description="Phosphatidate phosphatase APP1 catalytic" evidence="2">
    <location>
        <begin position="214"/>
        <end position="359"/>
    </location>
</feature>
<dbReference type="Proteomes" id="UP000078561">
    <property type="component" value="Unassembled WGS sequence"/>
</dbReference>
<dbReference type="PANTHER" id="PTHR28208:SF1">
    <property type="entry name" value="FILAMENT ORGANIZATION PROTEIN APP1-LIKE, PUTATIVE (AFU_ORTHOLOGUE AFUA_1G06650)-RELATED"/>
    <property type="match status" value="1"/>
</dbReference>
<evidence type="ECO:0000313" key="4">
    <source>
        <dbReference type="Proteomes" id="UP000078561"/>
    </source>
</evidence>
<dbReference type="STRING" id="4829.A0A168P1H8"/>
<feature type="compositionally biased region" description="Polar residues" evidence="1">
    <location>
        <begin position="36"/>
        <end position="59"/>
    </location>
</feature>
<dbReference type="GO" id="GO:0008195">
    <property type="term" value="F:phosphatidate phosphatase activity"/>
    <property type="evidence" value="ECO:0007669"/>
    <property type="project" value="InterPro"/>
</dbReference>
<dbReference type="PANTHER" id="PTHR28208">
    <property type="entry name" value="PHOSPHATIDATE PHOSPHATASE APP1"/>
    <property type="match status" value="1"/>
</dbReference>
<dbReference type="InterPro" id="IPR019236">
    <property type="entry name" value="APP1_cat"/>
</dbReference>
<dbReference type="InterPro" id="IPR052935">
    <property type="entry name" value="Mg2+_PAP"/>
</dbReference>
<dbReference type="InParanoid" id="A0A168P1H8"/>